<proteinExistence type="predicted"/>
<dbReference type="EMBL" id="VDHJ01000011">
    <property type="protein sequence ID" value="TNL96042.1"/>
    <property type="molecule type" value="Genomic_DNA"/>
</dbReference>
<dbReference type="InterPro" id="IPR036291">
    <property type="entry name" value="NAD(P)-bd_dom_sf"/>
</dbReference>
<comment type="caution">
    <text evidence="2">The sequence shown here is derived from an EMBL/GenBank/DDBJ whole genome shotgun (WGS) entry which is preliminary data.</text>
</comment>
<evidence type="ECO:0000259" key="1">
    <source>
        <dbReference type="Pfam" id="PF10727"/>
    </source>
</evidence>
<protein>
    <recommendedName>
        <fullName evidence="1">Putative oxidoreductase/dehydrogenase Rossmann-like domain-containing protein</fullName>
    </recommendedName>
</protein>
<evidence type="ECO:0000313" key="3">
    <source>
        <dbReference type="Proteomes" id="UP000312032"/>
    </source>
</evidence>
<sequence>MTPPRLRVATYFRPPFPGANDDLALGLDAAGHEVRKLGSLDEAASADCILVTVPGQELAGVVEKLAGHVRPGQIVVHTSLDHGAEALDAVELKGAHVAAMAQVNSALWAVDFLDPAGEAIVNAFAMECHASTIRVQGSLRGPVLNEVLLLNQIPEHLVGELEPEALRQLRLLIAFQEDAFEG</sequence>
<accession>A0A5C4U295</accession>
<dbReference type="InterPro" id="IPR019665">
    <property type="entry name" value="OxRdtase/DH_put_Rossmann_dom"/>
</dbReference>
<dbReference type="SUPFAM" id="SSF51735">
    <property type="entry name" value="NAD(P)-binding Rossmann-fold domains"/>
    <property type="match status" value="1"/>
</dbReference>
<dbReference type="Gene3D" id="3.40.50.720">
    <property type="entry name" value="NAD(P)-binding Rossmann-like Domain"/>
    <property type="match status" value="1"/>
</dbReference>
<keyword evidence="3" id="KW-1185">Reference proteome</keyword>
<reference evidence="2 3" key="1">
    <citation type="submission" date="2019-06" db="EMBL/GenBank/DDBJ databases">
        <authorList>
            <person name="Li J."/>
        </authorList>
    </citation>
    <scope>NUCLEOTIDE SEQUENCE [LARGE SCALE GENOMIC DNA]</scope>
    <source>
        <strain evidence="2 3">LMG 28165</strain>
    </source>
</reference>
<gene>
    <name evidence="2" type="ORF">FHE74_08405</name>
</gene>
<dbReference type="Pfam" id="PF10727">
    <property type="entry name" value="Rossmann-like"/>
    <property type="match status" value="1"/>
</dbReference>
<feature type="domain" description="Putative oxidoreductase/dehydrogenase Rossmann-like" evidence="1">
    <location>
        <begin position="40"/>
        <end position="95"/>
    </location>
</feature>
<dbReference type="AlphaFoldDB" id="A0A5C4U295"/>
<name>A0A5C4U295_9CORY</name>
<dbReference type="OrthoDB" id="4400982at2"/>
<dbReference type="RefSeq" id="WP_139466065.1">
    <property type="nucleotide sequence ID" value="NZ_VDHJ01000011.1"/>
</dbReference>
<dbReference type="Proteomes" id="UP000312032">
    <property type="component" value="Unassembled WGS sequence"/>
</dbReference>
<organism evidence="2 3">
    <name type="scientific">Corynebacterium tapiri</name>
    <dbReference type="NCBI Taxonomy" id="1448266"/>
    <lineage>
        <taxon>Bacteria</taxon>
        <taxon>Bacillati</taxon>
        <taxon>Actinomycetota</taxon>
        <taxon>Actinomycetes</taxon>
        <taxon>Mycobacteriales</taxon>
        <taxon>Corynebacteriaceae</taxon>
        <taxon>Corynebacterium</taxon>
    </lineage>
</organism>
<evidence type="ECO:0000313" key="2">
    <source>
        <dbReference type="EMBL" id="TNL96042.1"/>
    </source>
</evidence>